<dbReference type="PANTHER" id="PTHR47518">
    <property type="entry name" value="SERPENTINE RECEPTOR CLASS EPSILON-13-RELATED"/>
    <property type="match status" value="1"/>
</dbReference>
<feature type="non-terminal residue" evidence="7">
    <location>
        <position position="1"/>
    </location>
</feature>
<evidence type="ECO:0000256" key="4">
    <source>
        <dbReference type="ARBA" id="ARBA00022989"/>
    </source>
</evidence>
<dbReference type="Proteomes" id="UP001177023">
    <property type="component" value="Unassembled WGS sequence"/>
</dbReference>
<organism evidence="7 8">
    <name type="scientific">Mesorhabditis spiculigera</name>
    <dbReference type="NCBI Taxonomy" id="96644"/>
    <lineage>
        <taxon>Eukaryota</taxon>
        <taxon>Metazoa</taxon>
        <taxon>Ecdysozoa</taxon>
        <taxon>Nematoda</taxon>
        <taxon>Chromadorea</taxon>
        <taxon>Rhabditida</taxon>
        <taxon>Rhabditina</taxon>
        <taxon>Rhabditomorpha</taxon>
        <taxon>Rhabditoidea</taxon>
        <taxon>Rhabditidae</taxon>
        <taxon>Mesorhabditinae</taxon>
        <taxon>Mesorhabditis</taxon>
    </lineage>
</organism>
<evidence type="ECO:0000256" key="3">
    <source>
        <dbReference type="ARBA" id="ARBA00022692"/>
    </source>
</evidence>
<proteinExistence type="inferred from homology"/>
<dbReference type="EMBL" id="CATQJA010002099">
    <property type="protein sequence ID" value="CAJ0569701.1"/>
    <property type="molecule type" value="Genomic_DNA"/>
</dbReference>
<keyword evidence="3 6" id="KW-0812">Transmembrane</keyword>
<dbReference type="InterPro" id="IPR004151">
    <property type="entry name" value="7TM_GPCR_serpentine_rcpt_Sre"/>
</dbReference>
<dbReference type="Pfam" id="PF03125">
    <property type="entry name" value="Sre"/>
    <property type="match status" value="1"/>
</dbReference>
<comment type="caution">
    <text evidence="7">The sequence shown here is derived from an EMBL/GenBank/DDBJ whole genome shotgun (WGS) entry which is preliminary data.</text>
</comment>
<reference evidence="7" key="1">
    <citation type="submission" date="2023-06" db="EMBL/GenBank/DDBJ databases">
        <authorList>
            <person name="Delattre M."/>
        </authorList>
    </citation>
    <scope>NUCLEOTIDE SEQUENCE</scope>
    <source>
        <strain evidence="7">AF72</strain>
    </source>
</reference>
<comment type="subcellular location">
    <subcellularLocation>
        <location evidence="1">Membrane</location>
        <topology evidence="1">Multi-pass membrane protein</topology>
    </subcellularLocation>
</comment>
<gene>
    <name evidence="7" type="ORF">MSPICULIGERA_LOCUS8168</name>
</gene>
<dbReference type="GO" id="GO:0007606">
    <property type="term" value="P:sensory perception of chemical stimulus"/>
    <property type="evidence" value="ECO:0007669"/>
    <property type="project" value="InterPro"/>
</dbReference>
<keyword evidence="4 6" id="KW-1133">Transmembrane helix</keyword>
<dbReference type="GO" id="GO:0016020">
    <property type="term" value="C:membrane"/>
    <property type="evidence" value="ECO:0007669"/>
    <property type="project" value="UniProtKB-SubCell"/>
</dbReference>
<keyword evidence="5 6" id="KW-0472">Membrane</keyword>
<evidence type="ECO:0000256" key="5">
    <source>
        <dbReference type="ARBA" id="ARBA00023136"/>
    </source>
</evidence>
<sequence>MASLAVLPLLLFHREEFLSFVSIGRVEYRGAYTTAFLTPMDEACIAAVGTALSTVGTVYMLLESDRKKRGLLPSDYTLSKRYQLYANVKAAKVCATLAIYAAVMNVLFCIIFVLNRYAFSWYWKNILGVTIGLHNAFYTWSMTFMGYLASPKMMRIARDIAGKEIERILKVGEVGERKAAQRVAVGINGKELYLGAKQEDYFAQLDAQWAFQPRAKTA</sequence>
<evidence type="ECO:0000256" key="6">
    <source>
        <dbReference type="SAM" id="Phobius"/>
    </source>
</evidence>
<accession>A0AA36CK15</accession>
<feature type="transmembrane region" description="Helical" evidence="6">
    <location>
        <begin position="126"/>
        <end position="148"/>
    </location>
</feature>
<keyword evidence="8" id="KW-1185">Reference proteome</keyword>
<protein>
    <submittedName>
        <fullName evidence="7">Uncharacterized protein</fullName>
    </submittedName>
</protein>
<evidence type="ECO:0000313" key="8">
    <source>
        <dbReference type="Proteomes" id="UP001177023"/>
    </source>
</evidence>
<feature type="transmembrane region" description="Helical" evidence="6">
    <location>
        <begin position="90"/>
        <end position="114"/>
    </location>
</feature>
<evidence type="ECO:0000313" key="7">
    <source>
        <dbReference type="EMBL" id="CAJ0569701.1"/>
    </source>
</evidence>
<dbReference type="PANTHER" id="PTHR47518:SF9">
    <property type="entry name" value="SERPENTINE RECEPTOR, CLASS T"/>
    <property type="match status" value="1"/>
</dbReference>
<dbReference type="AlphaFoldDB" id="A0AA36CK15"/>
<dbReference type="InterPro" id="IPR052854">
    <property type="entry name" value="Serpentine_rcpt_epsilon"/>
</dbReference>
<name>A0AA36CK15_9BILA</name>
<evidence type="ECO:0000256" key="1">
    <source>
        <dbReference type="ARBA" id="ARBA00004141"/>
    </source>
</evidence>
<evidence type="ECO:0000256" key="2">
    <source>
        <dbReference type="ARBA" id="ARBA00006803"/>
    </source>
</evidence>
<feature type="transmembrane region" description="Helical" evidence="6">
    <location>
        <begin position="43"/>
        <end position="62"/>
    </location>
</feature>
<comment type="similarity">
    <text evidence="2">Belongs to the nematode receptor-like protein sre family.</text>
</comment>